<feature type="region of interest" description="Disordered" evidence="2">
    <location>
        <begin position="152"/>
        <end position="174"/>
    </location>
</feature>
<evidence type="ECO:0000313" key="5">
    <source>
        <dbReference type="Proteomes" id="UP000272010"/>
    </source>
</evidence>
<sequence length="174" mass="19077">MPTLPTARPVGTPTITSLSPAQAAQLAKVSRRTIMRAIDAQELRAFRDNRNRWQISQEELEKWTYAQFAPSGHRPHDAHPTAHPPPDEIALELAAARANIAQLEARLDERAALVRMSEMRAQAAEAARAGAENRAVAAEALAAKLADLLATRPAAPPADPPAPSPRRWWPWRRG</sequence>
<protein>
    <recommendedName>
        <fullName evidence="3">Helix-turn-helix domain-containing protein</fullName>
    </recommendedName>
</protein>
<feature type="domain" description="Helix-turn-helix" evidence="3">
    <location>
        <begin position="18"/>
        <end position="63"/>
    </location>
</feature>
<dbReference type="RefSeq" id="WP_120445351.1">
    <property type="nucleotide sequence ID" value="NZ_CP031086.1"/>
</dbReference>
<dbReference type="SUPFAM" id="SSF46955">
    <property type="entry name" value="Putative DNA-binding domain"/>
    <property type="match status" value="1"/>
</dbReference>
<dbReference type="InterPro" id="IPR010093">
    <property type="entry name" value="SinI_DNA-bd"/>
</dbReference>
<evidence type="ECO:0000256" key="1">
    <source>
        <dbReference type="SAM" id="Coils"/>
    </source>
</evidence>
<evidence type="ECO:0000313" key="4">
    <source>
        <dbReference type="EMBL" id="AYF04233.1"/>
    </source>
</evidence>
<keyword evidence="4" id="KW-0614">Plasmid</keyword>
<dbReference type="InterPro" id="IPR009061">
    <property type="entry name" value="DNA-bd_dom_put_sf"/>
</dbReference>
<geneLocation type="plasmid" evidence="5">
    <name>pyee8</name>
</geneLocation>
<dbReference type="NCBIfam" id="TIGR01764">
    <property type="entry name" value="excise"/>
    <property type="match status" value="1"/>
</dbReference>
<accession>A0A386UU48</accession>
<gene>
    <name evidence="4" type="ORF">PY32053_04748</name>
</gene>
<proteinExistence type="predicted"/>
<name>A0A386UU48_9RHOB</name>
<organism evidence="4 5">
    <name type="scientific">Paracoccus yeei</name>
    <dbReference type="NCBI Taxonomy" id="147645"/>
    <lineage>
        <taxon>Bacteria</taxon>
        <taxon>Pseudomonadati</taxon>
        <taxon>Pseudomonadota</taxon>
        <taxon>Alphaproteobacteria</taxon>
        <taxon>Rhodobacterales</taxon>
        <taxon>Paracoccaceae</taxon>
        <taxon>Paracoccus</taxon>
    </lineage>
</organism>
<feature type="coiled-coil region" evidence="1">
    <location>
        <begin position="93"/>
        <end position="141"/>
    </location>
</feature>
<dbReference type="EMBL" id="CP031086">
    <property type="protein sequence ID" value="AYF04233.1"/>
    <property type="molecule type" value="Genomic_DNA"/>
</dbReference>
<dbReference type="Pfam" id="PF12728">
    <property type="entry name" value="HTH_17"/>
    <property type="match status" value="1"/>
</dbReference>
<dbReference type="Proteomes" id="UP000272010">
    <property type="component" value="Plasmid pYEE8"/>
</dbReference>
<reference evidence="5" key="1">
    <citation type="submission" date="2018-07" db="EMBL/GenBank/DDBJ databases">
        <title>Genome Structure of the Opportunistic Pathogen Paracoccus yeei (Alphaproteobacteria) and Identification of Putative Virulence Factors.</title>
        <authorList>
            <person name="Lasek R."/>
            <person name="Szuplewska M."/>
            <person name="Mitura M."/>
            <person name="Decewicz P."/>
            <person name="Chmielowska C."/>
            <person name="Pawlot A."/>
            <person name="Sentkowska D."/>
            <person name="Czarnecki J."/>
            <person name="Bartosik D."/>
        </authorList>
    </citation>
    <scope>NUCLEOTIDE SEQUENCE [LARGE SCALE GENOMIC DNA]</scope>
    <source>
        <strain evidence="5">CCUG 32053</strain>
        <plasmid evidence="5">pyee8</plasmid>
    </source>
</reference>
<evidence type="ECO:0000259" key="3">
    <source>
        <dbReference type="Pfam" id="PF12728"/>
    </source>
</evidence>
<dbReference type="GO" id="GO:0003677">
    <property type="term" value="F:DNA binding"/>
    <property type="evidence" value="ECO:0007669"/>
    <property type="project" value="InterPro"/>
</dbReference>
<dbReference type="AlphaFoldDB" id="A0A386UU48"/>
<dbReference type="InterPro" id="IPR041657">
    <property type="entry name" value="HTH_17"/>
</dbReference>
<feature type="compositionally biased region" description="Pro residues" evidence="2">
    <location>
        <begin position="154"/>
        <end position="164"/>
    </location>
</feature>
<keyword evidence="1" id="KW-0175">Coiled coil</keyword>
<evidence type="ECO:0000256" key="2">
    <source>
        <dbReference type="SAM" id="MobiDB-lite"/>
    </source>
</evidence>